<sequence>MFFSFASFHQQLKFAADVLLIQLPNTSNLQRYPLPAFIHCEL</sequence>
<protein>
    <submittedName>
        <fullName evidence="1">Uncharacterized protein</fullName>
    </submittedName>
</protein>
<evidence type="ECO:0000313" key="1">
    <source>
        <dbReference type="EMBL" id="GKV04833.1"/>
    </source>
</evidence>
<accession>A0AAV5J036</accession>
<name>A0AAV5J036_9ROSI</name>
<evidence type="ECO:0000313" key="2">
    <source>
        <dbReference type="Proteomes" id="UP001054252"/>
    </source>
</evidence>
<dbReference type="EMBL" id="BPVZ01000022">
    <property type="protein sequence ID" value="GKV04833.1"/>
    <property type="molecule type" value="Genomic_DNA"/>
</dbReference>
<reference evidence="1 2" key="1">
    <citation type="journal article" date="2021" name="Commun. Biol.">
        <title>The genome of Shorea leprosula (Dipterocarpaceae) highlights the ecological relevance of drought in aseasonal tropical rainforests.</title>
        <authorList>
            <person name="Ng K.K.S."/>
            <person name="Kobayashi M.J."/>
            <person name="Fawcett J.A."/>
            <person name="Hatakeyama M."/>
            <person name="Paape T."/>
            <person name="Ng C.H."/>
            <person name="Ang C.C."/>
            <person name="Tnah L.H."/>
            <person name="Lee C.T."/>
            <person name="Nishiyama T."/>
            <person name="Sese J."/>
            <person name="O'Brien M.J."/>
            <person name="Copetti D."/>
            <person name="Mohd Noor M.I."/>
            <person name="Ong R.C."/>
            <person name="Putra M."/>
            <person name="Sireger I.Z."/>
            <person name="Indrioko S."/>
            <person name="Kosugi Y."/>
            <person name="Izuno A."/>
            <person name="Isagi Y."/>
            <person name="Lee S.L."/>
            <person name="Shimizu K.K."/>
        </authorList>
    </citation>
    <scope>NUCLEOTIDE SEQUENCE [LARGE SCALE GENOMIC DNA]</scope>
    <source>
        <strain evidence="1">214</strain>
    </source>
</reference>
<organism evidence="1 2">
    <name type="scientific">Rubroshorea leprosula</name>
    <dbReference type="NCBI Taxonomy" id="152421"/>
    <lineage>
        <taxon>Eukaryota</taxon>
        <taxon>Viridiplantae</taxon>
        <taxon>Streptophyta</taxon>
        <taxon>Embryophyta</taxon>
        <taxon>Tracheophyta</taxon>
        <taxon>Spermatophyta</taxon>
        <taxon>Magnoliopsida</taxon>
        <taxon>eudicotyledons</taxon>
        <taxon>Gunneridae</taxon>
        <taxon>Pentapetalae</taxon>
        <taxon>rosids</taxon>
        <taxon>malvids</taxon>
        <taxon>Malvales</taxon>
        <taxon>Dipterocarpaceae</taxon>
        <taxon>Rubroshorea</taxon>
    </lineage>
</organism>
<comment type="caution">
    <text evidence="1">The sequence shown here is derived from an EMBL/GenBank/DDBJ whole genome shotgun (WGS) entry which is preliminary data.</text>
</comment>
<gene>
    <name evidence="1" type="ORF">SLEP1_g16936</name>
</gene>
<dbReference type="AlphaFoldDB" id="A0AAV5J036"/>
<dbReference type="Proteomes" id="UP001054252">
    <property type="component" value="Unassembled WGS sequence"/>
</dbReference>
<proteinExistence type="predicted"/>
<keyword evidence="2" id="KW-1185">Reference proteome</keyword>